<comment type="caution">
    <text evidence="1">The sequence shown here is derived from an EMBL/GenBank/DDBJ whole genome shotgun (WGS) entry which is preliminary data.</text>
</comment>
<name>A0A5B0P5X9_PUCGR</name>
<dbReference type="EMBL" id="VDEP01000371">
    <property type="protein sequence ID" value="KAA1095608.1"/>
    <property type="molecule type" value="Genomic_DNA"/>
</dbReference>
<protein>
    <submittedName>
        <fullName evidence="1">Uncharacterized protein</fullName>
    </submittedName>
</protein>
<organism evidence="1 2">
    <name type="scientific">Puccinia graminis f. sp. tritici</name>
    <dbReference type="NCBI Taxonomy" id="56615"/>
    <lineage>
        <taxon>Eukaryota</taxon>
        <taxon>Fungi</taxon>
        <taxon>Dikarya</taxon>
        <taxon>Basidiomycota</taxon>
        <taxon>Pucciniomycotina</taxon>
        <taxon>Pucciniomycetes</taxon>
        <taxon>Pucciniales</taxon>
        <taxon>Pucciniaceae</taxon>
        <taxon>Puccinia</taxon>
    </lineage>
</organism>
<dbReference type="Proteomes" id="UP000325313">
    <property type="component" value="Unassembled WGS sequence"/>
</dbReference>
<dbReference type="AlphaFoldDB" id="A0A5B0P5X9"/>
<reference evidence="1 2" key="1">
    <citation type="submission" date="2019-05" db="EMBL/GenBank/DDBJ databases">
        <title>Emergence of the Ug99 lineage of the wheat stem rust pathogen through somatic hybridization.</title>
        <authorList>
            <person name="Li F."/>
            <person name="Upadhyaya N.M."/>
            <person name="Sperschneider J."/>
            <person name="Matny O."/>
            <person name="Nguyen-Phuc H."/>
            <person name="Mago R."/>
            <person name="Raley C."/>
            <person name="Miller M.E."/>
            <person name="Silverstein K.A.T."/>
            <person name="Henningsen E."/>
            <person name="Hirsch C.D."/>
            <person name="Visser B."/>
            <person name="Pretorius Z.A."/>
            <person name="Steffenson B.J."/>
            <person name="Schwessinger B."/>
            <person name="Dodds P.N."/>
            <person name="Figueroa M."/>
        </authorList>
    </citation>
    <scope>NUCLEOTIDE SEQUENCE [LARGE SCALE GENOMIC DNA]</scope>
    <source>
        <strain evidence="1 2">Ug99</strain>
    </source>
</reference>
<accession>A0A5B0P5X9</accession>
<gene>
    <name evidence="1" type="ORF">PGTUg99_009191</name>
</gene>
<proteinExistence type="predicted"/>
<evidence type="ECO:0000313" key="2">
    <source>
        <dbReference type="Proteomes" id="UP000325313"/>
    </source>
</evidence>
<evidence type="ECO:0000313" key="1">
    <source>
        <dbReference type="EMBL" id="KAA1095608.1"/>
    </source>
</evidence>
<sequence length="127" mass="13640">MDPSRGGSARDQAVVARGALKVSSARSVSVAGLPGRMPSRRIDIRCFQKIRCRAGSLPRVSRLLQKNLLIARLICQVDVGMFGSALLGDASNQSAAKCSLLLSRGDFFFALPIAQSRMMIGCSKLMQ</sequence>